<gene>
    <name evidence="1" type="ORF">NIES267_34620</name>
</gene>
<accession>A0A1Z4LSC9</accession>
<sequence>MAEKCLRCFVSNVLKESCILLEQKFSEKHYLYSTELLPLVLDTTHSNQGSESLTTYILSTFNPDKSNLSTWVTVIFKSCNAVKQSLKEHGIVQSVNCTILRYTTHTRLKRVLSSLQLTSIEIAKAVKLFDSFHPVYCTQLSKHRKAKPDSKFNIAFIKQLRCSD</sequence>
<protein>
    <submittedName>
        <fullName evidence="1">Uncharacterized protein</fullName>
    </submittedName>
</protein>
<name>A0A1Z4LSC9_9CYAN</name>
<organism evidence="1 2">
    <name type="scientific">Calothrix parasitica NIES-267</name>
    <dbReference type="NCBI Taxonomy" id="1973488"/>
    <lineage>
        <taxon>Bacteria</taxon>
        <taxon>Bacillati</taxon>
        <taxon>Cyanobacteriota</taxon>
        <taxon>Cyanophyceae</taxon>
        <taxon>Nostocales</taxon>
        <taxon>Calotrichaceae</taxon>
        <taxon>Calothrix</taxon>
    </lineage>
</organism>
<evidence type="ECO:0000313" key="1">
    <source>
        <dbReference type="EMBL" id="BAY83968.1"/>
    </source>
</evidence>
<reference evidence="1 2" key="1">
    <citation type="submission" date="2017-06" db="EMBL/GenBank/DDBJ databases">
        <title>Genome sequencing of cyanobaciteial culture collection at National Institute for Environmental Studies (NIES).</title>
        <authorList>
            <person name="Hirose Y."/>
            <person name="Shimura Y."/>
            <person name="Fujisawa T."/>
            <person name="Nakamura Y."/>
            <person name="Kawachi M."/>
        </authorList>
    </citation>
    <scope>NUCLEOTIDE SEQUENCE [LARGE SCALE GENOMIC DNA]</scope>
    <source>
        <strain evidence="1 2">NIES-267</strain>
    </source>
</reference>
<dbReference type="Proteomes" id="UP000218418">
    <property type="component" value="Chromosome"/>
</dbReference>
<dbReference type="EMBL" id="AP018227">
    <property type="protein sequence ID" value="BAY83968.1"/>
    <property type="molecule type" value="Genomic_DNA"/>
</dbReference>
<dbReference type="AlphaFoldDB" id="A0A1Z4LSC9"/>
<dbReference type="OrthoDB" id="539713at2"/>
<keyword evidence="2" id="KW-1185">Reference proteome</keyword>
<evidence type="ECO:0000313" key="2">
    <source>
        <dbReference type="Proteomes" id="UP000218418"/>
    </source>
</evidence>
<proteinExistence type="predicted"/>